<sequence length="383" mass="42445">MKMNLPPFIELYRALIATPSISAADSDLDQSNETLINLLAGWFTDLGFRVEVQPVPGTHHKFNMLARRGEGSGGLLLAGHTDTVPFDDGRWRRDPFTLTEHDNRLYGLGTADMKGFFAFILDTLRDLDPATLSKPLYILATADEETTMAGAKYFSESTRIRPDCAIIGEPTSLQPVRAHKGHMSKAIRIQGQSGHSSDPSRGVNAIELMHESITHLMKLRNTLQERYHNPAFHISYPTMNFGHIHGGDAANRICGCCELHMDIRPLPGMALNDINGLVTEALEPVSSRWPGRLTVNELHPPIPGYECLADSPLAQVVEKLLGQPTEVVNYCTEAPFIQQLCPTLVLGPGSINQAHQPDEYIDTSFIKPTRTLIAQLIHRFCQH</sequence>
<comment type="similarity">
    <text evidence="2 10">Belongs to the peptidase M20A family. ArgE subfamily.</text>
</comment>
<feature type="binding site" evidence="10">
    <location>
        <position position="112"/>
    </location>
    <ligand>
        <name>Zn(2+)</name>
        <dbReference type="ChEBI" id="CHEBI:29105"/>
        <label>2</label>
    </ligand>
</feature>
<dbReference type="STRING" id="1172565.AU508_05760"/>
<keyword evidence="6 10" id="KW-0479">Metal-binding</keyword>
<evidence type="ECO:0000256" key="10">
    <source>
        <dbReference type="HAMAP-Rule" id="MF_01108"/>
    </source>
</evidence>
<keyword evidence="9 10" id="KW-0170">Cobalt</keyword>
<dbReference type="Pfam" id="PF01546">
    <property type="entry name" value="Peptidase_M20"/>
    <property type="match status" value="1"/>
</dbReference>
<keyword evidence="3 10" id="KW-0963">Cytoplasm</keyword>
<comment type="cofactor">
    <cofactor evidence="10">
        <name>Zn(2+)</name>
        <dbReference type="ChEBI" id="CHEBI:29105"/>
    </cofactor>
    <cofactor evidence="10">
        <name>Co(2+)</name>
        <dbReference type="ChEBI" id="CHEBI:48828"/>
    </cofactor>
    <text evidence="10">Binds 2 Zn(2+) or Co(2+) ions per subunit.</text>
</comment>
<comment type="subunit">
    <text evidence="10">Homodimer.</text>
</comment>
<dbReference type="FunFam" id="3.30.70.360:FF:000003">
    <property type="entry name" value="Acetylornithine deacetylase"/>
    <property type="match status" value="1"/>
</dbReference>
<dbReference type="RefSeq" id="WP_085687008.1">
    <property type="nucleotide sequence ID" value="NZ_CP065534.1"/>
</dbReference>
<dbReference type="InterPro" id="IPR002933">
    <property type="entry name" value="Peptidase_M20"/>
</dbReference>
<dbReference type="Gene3D" id="3.40.630.10">
    <property type="entry name" value="Zn peptidases"/>
    <property type="match status" value="1"/>
</dbReference>
<keyword evidence="7 10" id="KW-0378">Hydrolase</keyword>
<comment type="pathway">
    <text evidence="10">Amino-acid biosynthesis; L-arginine biosynthesis; L-ornithine from N(2)-acetyl-L-ornithine (linear): step 1/1.</text>
</comment>
<dbReference type="SUPFAM" id="SSF55031">
    <property type="entry name" value="Bacterial exopeptidase dimerisation domain"/>
    <property type="match status" value="1"/>
</dbReference>
<evidence type="ECO:0000256" key="2">
    <source>
        <dbReference type="ARBA" id="ARBA00005691"/>
    </source>
</evidence>
<evidence type="ECO:0000256" key="7">
    <source>
        <dbReference type="ARBA" id="ARBA00022801"/>
    </source>
</evidence>
<comment type="caution">
    <text evidence="12">The sequence shown here is derived from an EMBL/GenBank/DDBJ whole genome shotgun (WGS) entry which is preliminary data.</text>
</comment>
<dbReference type="PANTHER" id="PTHR43808">
    <property type="entry name" value="ACETYLORNITHINE DEACETYLASE"/>
    <property type="match status" value="1"/>
</dbReference>
<feature type="domain" description="Peptidase M20 dimerisation" evidence="11">
    <location>
        <begin position="178"/>
        <end position="286"/>
    </location>
</feature>
<evidence type="ECO:0000256" key="3">
    <source>
        <dbReference type="ARBA" id="ARBA00022490"/>
    </source>
</evidence>
<feature type="binding site" evidence="10">
    <location>
        <position position="355"/>
    </location>
    <ligand>
        <name>Zn(2+)</name>
        <dbReference type="ChEBI" id="CHEBI:29105"/>
        <label>2</label>
    </ligand>
</feature>
<evidence type="ECO:0000256" key="9">
    <source>
        <dbReference type="ARBA" id="ARBA00023285"/>
    </source>
</evidence>
<dbReference type="EMBL" id="RJUJ01000005">
    <property type="protein sequence ID" value="ROH82111.1"/>
    <property type="molecule type" value="Genomic_DNA"/>
</dbReference>
<evidence type="ECO:0000256" key="1">
    <source>
        <dbReference type="ARBA" id="ARBA00004496"/>
    </source>
</evidence>
<dbReference type="InterPro" id="IPR036264">
    <property type="entry name" value="Bact_exopeptidase_dim_dom"/>
</dbReference>
<dbReference type="GO" id="GO:0008777">
    <property type="term" value="F:acetylornithine deacetylase activity"/>
    <property type="evidence" value="ECO:0007669"/>
    <property type="project" value="UniProtKB-UniRule"/>
</dbReference>
<feature type="binding site" evidence="10">
    <location>
        <position position="112"/>
    </location>
    <ligand>
        <name>Zn(2+)</name>
        <dbReference type="ChEBI" id="CHEBI:29105"/>
        <label>1</label>
    </ligand>
</feature>
<feature type="binding site" evidence="10">
    <location>
        <position position="80"/>
    </location>
    <ligand>
        <name>Zn(2+)</name>
        <dbReference type="ChEBI" id="CHEBI:29105"/>
        <label>1</label>
    </ligand>
</feature>
<keyword evidence="4 10" id="KW-0055">Arginine biosynthesis</keyword>
<dbReference type="NCBIfam" id="TIGR01892">
    <property type="entry name" value="AcOrn-deacetyl"/>
    <property type="match status" value="1"/>
</dbReference>
<gene>
    <name evidence="10" type="primary">argE</name>
    <name evidence="12" type="ORF">EC392_07065</name>
</gene>
<evidence type="ECO:0000256" key="4">
    <source>
        <dbReference type="ARBA" id="ARBA00022571"/>
    </source>
</evidence>
<evidence type="ECO:0000313" key="13">
    <source>
        <dbReference type="Proteomes" id="UP000274511"/>
    </source>
</evidence>
<name>A0A3N0UPM0_9GAMM</name>
<comment type="subcellular location">
    <subcellularLocation>
        <location evidence="1 10">Cytoplasm</location>
    </subcellularLocation>
</comment>
<dbReference type="UniPathway" id="UPA00068">
    <property type="reaction ID" value="UER00110"/>
</dbReference>
<proteinExistence type="inferred from homology"/>
<dbReference type="InterPro" id="IPR050072">
    <property type="entry name" value="Peptidase_M20A"/>
</dbReference>
<feature type="active site" evidence="10">
    <location>
        <position position="82"/>
    </location>
</feature>
<feature type="binding site" evidence="10">
    <location>
        <position position="169"/>
    </location>
    <ligand>
        <name>Zn(2+)</name>
        <dbReference type="ChEBI" id="CHEBI:29105"/>
        <label>1</label>
    </ligand>
</feature>
<accession>A0A3N0UPM0</accession>
<dbReference type="GO" id="GO:0008270">
    <property type="term" value="F:zinc ion binding"/>
    <property type="evidence" value="ECO:0007669"/>
    <property type="project" value="UniProtKB-UniRule"/>
</dbReference>
<dbReference type="EC" id="3.5.1.16" evidence="10"/>
<evidence type="ECO:0000259" key="11">
    <source>
        <dbReference type="Pfam" id="PF07687"/>
    </source>
</evidence>
<dbReference type="Pfam" id="PF07687">
    <property type="entry name" value="M20_dimer"/>
    <property type="match status" value="1"/>
</dbReference>
<dbReference type="HAMAP" id="MF_01108">
    <property type="entry name" value="ArgE"/>
    <property type="match status" value="1"/>
</dbReference>
<dbReference type="InterPro" id="IPR011650">
    <property type="entry name" value="Peptidase_M20_dimer"/>
</dbReference>
<dbReference type="InterPro" id="IPR010169">
    <property type="entry name" value="AcOrn-deacetyl"/>
</dbReference>
<organism evidence="12 13">
    <name type="scientific">Lonsdalea populi</name>
    <dbReference type="NCBI Taxonomy" id="1172565"/>
    <lineage>
        <taxon>Bacteria</taxon>
        <taxon>Pseudomonadati</taxon>
        <taxon>Pseudomonadota</taxon>
        <taxon>Gammaproteobacteria</taxon>
        <taxon>Enterobacterales</taxon>
        <taxon>Pectobacteriaceae</taxon>
        <taxon>Lonsdalea</taxon>
    </lineage>
</organism>
<evidence type="ECO:0000313" key="12">
    <source>
        <dbReference type="EMBL" id="ROH82111.1"/>
    </source>
</evidence>
<evidence type="ECO:0000256" key="8">
    <source>
        <dbReference type="ARBA" id="ARBA00022833"/>
    </source>
</evidence>
<dbReference type="GO" id="GO:0006526">
    <property type="term" value="P:L-arginine biosynthetic process"/>
    <property type="evidence" value="ECO:0007669"/>
    <property type="project" value="UniProtKB-UniRule"/>
</dbReference>
<protein>
    <recommendedName>
        <fullName evidence="10">Acetylornithine deacetylase</fullName>
        <shortName evidence="10">AO</shortName>
        <shortName evidence="10">Acetylornithinase</shortName>
        <ecNumber evidence="10">3.5.1.16</ecNumber>
    </recommendedName>
    <alternativeName>
        <fullName evidence="10">N-acetylornithinase</fullName>
        <shortName evidence="10">NAO</shortName>
    </alternativeName>
</protein>
<dbReference type="Proteomes" id="UP000274511">
    <property type="component" value="Unassembled WGS sequence"/>
</dbReference>
<comment type="catalytic activity">
    <reaction evidence="10">
        <text>N(2)-acetyl-L-ornithine + H2O = L-ornithine + acetate</text>
        <dbReference type="Rhea" id="RHEA:15941"/>
        <dbReference type="ChEBI" id="CHEBI:15377"/>
        <dbReference type="ChEBI" id="CHEBI:30089"/>
        <dbReference type="ChEBI" id="CHEBI:46911"/>
        <dbReference type="ChEBI" id="CHEBI:57805"/>
        <dbReference type="EC" id="3.5.1.16"/>
    </reaction>
</comment>
<dbReference type="SUPFAM" id="SSF53187">
    <property type="entry name" value="Zn-dependent exopeptidases"/>
    <property type="match status" value="1"/>
</dbReference>
<dbReference type="NCBIfam" id="NF003474">
    <property type="entry name" value="PRK05111.1"/>
    <property type="match status" value="1"/>
</dbReference>
<dbReference type="OrthoDB" id="3665926at2"/>
<dbReference type="CDD" id="cd03894">
    <property type="entry name" value="M20_ArgE"/>
    <property type="match status" value="1"/>
</dbReference>
<comment type="function">
    <text evidence="10">Catalyzes the hydrolysis of the amide bond of N(2)-acetylated L-amino acids. Cleaves the acetyl group from N-acetyl-L-ornithine to form L-ornithine, an intermediate in L-arginine biosynthesis pathway, and a branchpoint in the synthesis of polyamines.</text>
</comment>
<dbReference type="InterPro" id="IPR001261">
    <property type="entry name" value="ArgE/DapE_CS"/>
</dbReference>
<dbReference type="PROSITE" id="PS00759">
    <property type="entry name" value="ARGE_DAPE_CPG2_2"/>
    <property type="match status" value="1"/>
</dbReference>
<keyword evidence="8 10" id="KW-0862">Zinc</keyword>
<dbReference type="AlphaFoldDB" id="A0A3N0UPM0"/>
<dbReference type="Gene3D" id="3.30.70.360">
    <property type="match status" value="1"/>
</dbReference>
<dbReference type="PANTHER" id="PTHR43808:SF1">
    <property type="entry name" value="ACETYLORNITHINE DEACETYLASE"/>
    <property type="match status" value="1"/>
</dbReference>
<comment type="cofactor">
    <cofactor evidence="10">
        <name>glutathione</name>
        <dbReference type="ChEBI" id="CHEBI:57925"/>
    </cofactor>
</comment>
<dbReference type="PROSITE" id="PS00758">
    <property type="entry name" value="ARGE_DAPE_CPG2_1"/>
    <property type="match status" value="1"/>
</dbReference>
<dbReference type="GeneID" id="61120575"/>
<reference evidence="12 13" key="1">
    <citation type="submission" date="2018-10" db="EMBL/GenBank/DDBJ databases">
        <title>New species genome.</title>
        <authorList>
            <person name="Li Y."/>
        </authorList>
    </citation>
    <scope>NUCLEOTIDE SEQUENCE [LARGE SCALE GENOMIC DNA]</scope>
    <source>
        <strain evidence="12 13">L6_4B</strain>
    </source>
</reference>
<dbReference type="GO" id="GO:0005737">
    <property type="term" value="C:cytoplasm"/>
    <property type="evidence" value="ECO:0007669"/>
    <property type="project" value="UniProtKB-SubCell"/>
</dbReference>
<evidence type="ECO:0000256" key="5">
    <source>
        <dbReference type="ARBA" id="ARBA00022605"/>
    </source>
</evidence>
<evidence type="ECO:0000256" key="6">
    <source>
        <dbReference type="ARBA" id="ARBA00022723"/>
    </source>
</evidence>
<feature type="binding site" evidence="10">
    <location>
        <position position="145"/>
    </location>
    <ligand>
        <name>Zn(2+)</name>
        <dbReference type="ChEBI" id="CHEBI:29105"/>
        <label>2</label>
    </ligand>
</feature>
<feature type="active site" evidence="10">
    <location>
        <position position="144"/>
    </location>
</feature>
<keyword evidence="5 10" id="KW-0028">Amino-acid biosynthesis</keyword>